<dbReference type="SUPFAM" id="SSF46785">
    <property type="entry name" value="Winged helix' DNA-binding domain"/>
    <property type="match status" value="1"/>
</dbReference>
<keyword evidence="7" id="KW-1185">Reference proteome</keyword>
<dbReference type="InterPro" id="IPR000847">
    <property type="entry name" value="LysR_HTH_N"/>
</dbReference>
<evidence type="ECO:0000256" key="2">
    <source>
        <dbReference type="ARBA" id="ARBA00023015"/>
    </source>
</evidence>
<accession>A0ABU3EE68</accession>
<protein>
    <submittedName>
        <fullName evidence="6">LysR family transcriptional regulator</fullName>
    </submittedName>
</protein>
<comment type="similarity">
    <text evidence="1">Belongs to the LysR transcriptional regulatory family.</text>
</comment>
<dbReference type="Pfam" id="PF00126">
    <property type="entry name" value="HTH_1"/>
    <property type="match status" value="1"/>
</dbReference>
<keyword evidence="2" id="KW-0805">Transcription regulation</keyword>
<dbReference type="PROSITE" id="PS50931">
    <property type="entry name" value="HTH_LYSR"/>
    <property type="match status" value="1"/>
</dbReference>
<dbReference type="CDD" id="cd08415">
    <property type="entry name" value="PBP2_LysR_opines_like"/>
    <property type="match status" value="1"/>
</dbReference>
<evidence type="ECO:0000313" key="6">
    <source>
        <dbReference type="EMBL" id="MDT1062537.1"/>
    </source>
</evidence>
<dbReference type="InterPro" id="IPR037424">
    <property type="entry name" value="NocR_PBP2"/>
</dbReference>
<dbReference type="RefSeq" id="WP_311759636.1">
    <property type="nucleotide sequence ID" value="NZ_JAVRQI010000008.1"/>
</dbReference>
<dbReference type="Pfam" id="PF03466">
    <property type="entry name" value="LysR_substrate"/>
    <property type="match status" value="1"/>
</dbReference>
<dbReference type="Gene3D" id="1.10.10.10">
    <property type="entry name" value="Winged helix-like DNA-binding domain superfamily/Winged helix DNA-binding domain"/>
    <property type="match status" value="1"/>
</dbReference>
<dbReference type="InterPro" id="IPR036390">
    <property type="entry name" value="WH_DNA-bd_sf"/>
</dbReference>
<keyword evidence="4" id="KW-0804">Transcription</keyword>
<dbReference type="EMBL" id="JAVRQI010000008">
    <property type="protein sequence ID" value="MDT1062537.1"/>
    <property type="molecule type" value="Genomic_DNA"/>
</dbReference>
<dbReference type="Proteomes" id="UP001251085">
    <property type="component" value="Unassembled WGS sequence"/>
</dbReference>
<dbReference type="PANTHER" id="PTHR30427">
    <property type="entry name" value="TRANSCRIPTIONAL ACTIVATOR PROTEIN LYSR"/>
    <property type="match status" value="1"/>
</dbReference>
<name>A0ABU3EE68_9RHOB</name>
<sequence length="306" mass="33767">MDSELLRTFQVVCDKGTTQAAAEVLGVSQSAVSRRLAQIEAELGLALFTREKGRLIPTRENRALLSQISAVLVQNTRLTQMARDLGSGNSPMLTLRVAFPASLTMTIIPRVLQDFTATNDRVQVEIHTGTYDTIERMLLDDRAEIGFLRMPTQRPGIVSTPLIEVETVCVMPADHPLAARDVVSVRDLFREPLILLGRMRAPRSEIDQLLMEIGLRPQIRIEAHSVMSACALAAHGLGITLVNGLMARDYAHLPIAIRPLRERLTHHFAFAMPESMPPSATARRFMEVAERHFSQLLVAPKAGGPA</sequence>
<dbReference type="InterPro" id="IPR036388">
    <property type="entry name" value="WH-like_DNA-bd_sf"/>
</dbReference>
<evidence type="ECO:0000256" key="3">
    <source>
        <dbReference type="ARBA" id="ARBA00023125"/>
    </source>
</evidence>
<gene>
    <name evidence="6" type="ORF">RM190_11730</name>
</gene>
<dbReference type="PANTHER" id="PTHR30427:SF1">
    <property type="entry name" value="TRANSCRIPTIONAL ACTIVATOR PROTEIN LYSR"/>
    <property type="match status" value="1"/>
</dbReference>
<dbReference type="SUPFAM" id="SSF53850">
    <property type="entry name" value="Periplasmic binding protein-like II"/>
    <property type="match status" value="1"/>
</dbReference>
<reference evidence="7" key="1">
    <citation type="submission" date="2023-07" db="EMBL/GenBank/DDBJ databases">
        <title>Characterization of two Paracoccaceae strains isolated from Phycosphere and proposal of Xinfangfangia lacusdiani sp. nov.</title>
        <authorList>
            <person name="Deng Y."/>
            <person name="Zhang Y.Q."/>
        </authorList>
    </citation>
    <scope>NUCLEOTIDE SEQUENCE [LARGE SCALE GENOMIC DNA]</scope>
    <source>
        <strain evidence="7">CPCC 101403</strain>
    </source>
</reference>
<feature type="domain" description="HTH lysR-type" evidence="5">
    <location>
        <begin position="1"/>
        <end position="58"/>
    </location>
</feature>
<evidence type="ECO:0000256" key="1">
    <source>
        <dbReference type="ARBA" id="ARBA00009437"/>
    </source>
</evidence>
<comment type="caution">
    <text evidence="6">The sequence shown here is derived from an EMBL/GenBank/DDBJ whole genome shotgun (WGS) entry which is preliminary data.</text>
</comment>
<evidence type="ECO:0000313" key="7">
    <source>
        <dbReference type="Proteomes" id="UP001251085"/>
    </source>
</evidence>
<organism evidence="6 7">
    <name type="scientific">Paracoccus broussonetiae</name>
    <dbReference type="NCBI Taxonomy" id="3075834"/>
    <lineage>
        <taxon>Bacteria</taxon>
        <taxon>Pseudomonadati</taxon>
        <taxon>Pseudomonadota</taxon>
        <taxon>Alphaproteobacteria</taxon>
        <taxon>Rhodobacterales</taxon>
        <taxon>Paracoccaceae</taxon>
        <taxon>Paracoccus</taxon>
    </lineage>
</organism>
<proteinExistence type="inferred from homology"/>
<evidence type="ECO:0000259" key="5">
    <source>
        <dbReference type="PROSITE" id="PS50931"/>
    </source>
</evidence>
<dbReference type="InterPro" id="IPR005119">
    <property type="entry name" value="LysR_subst-bd"/>
</dbReference>
<dbReference type="PRINTS" id="PR00039">
    <property type="entry name" value="HTHLYSR"/>
</dbReference>
<dbReference type="Gene3D" id="3.40.190.290">
    <property type="match status" value="1"/>
</dbReference>
<evidence type="ECO:0000256" key="4">
    <source>
        <dbReference type="ARBA" id="ARBA00023163"/>
    </source>
</evidence>
<keyword evidence="3" id="KW-0238">DNA-binding</keyword>